<organism evidence="1 2">
    <name type="scientific">Halorientalis brevis</name>
    <dbReference type="NCBI Taxonomy" id="1126241"/>
    <lineage>
        <taxon>Archaea</taxon>
        <taxon>Methanobacteriati</taxon>
        <taxon>Methanobacteriota</taxon>
        <taxon>Stenosarchaea group</taxon>
        <taxon>Halobacteria</taxon>
        <taxon>Halobacteriales</taxon>
        <taxon>Haloarculaceae</taxon>
        <taxon>Halorientalis</taxon>
    </lineage>
</organism>
<dbReference type="Pfam" id="PF23955">
    <property type="entry name" value="DUF7284"/>
    <property type="match status" value="1"/>
</dbReference>
<comment type="caution">
    <text evidence="1">The sequence shown here is derived from an EMBL/GenBank/DDBJ whole genome shotgun (WGS) entry which is preliminary data.</text>
</comment>
<name>A0ABD6CA66_9EURY</name>
<dbReference type="EMBL" id="JBHUDJ010000003">
    <property type="protein sequence ID" value="MFD1586941.1"/>
    <property type="molecule type" value="Genomic_DNA"/>
</dbReference>
<dbReference type="RefSeq" id="WP_247375708.1">
    <property type="nucleotide sequence ID" value="NZ_JALLGV010000001.1"/>
</dbReference>
<dbReference type="AlphaFoldDB" id="A0ABD6CA66"/>
<keyword evidence="2" id="KW-1185">Reference proteome</keyword>
<protein>
    <submittedName>
        <fullName evidence="1">Uncharacterized protein</fullName>
    </submittedName>
</protein>
<sequence length="299" mass="30890">MTGSRATSTVLDAALFLLLVGAAVATLTVPTGSLPSADADAADEMADVLATSTADVRYSLAPGARCATSAVLAFPRTSGPQFERTAHGTLAGHLASAALGNLTVDGVQVTHTRDDYERAVANATRNATRRRVHLTHVRAVWKPYDDAPLSGEVSVGPTPPASAAVHAATLTVASGLPATRSEARAAANTSGNMSAVGDVVAKNVVTGLFPPDATRAALLGDYPVAQLVTYRYERVGRLVGTNVTTRARANDATGANERLADSLGRKLTADMRSRFESADAAAANVSVDTVRLTVRTWSP</sequence>
<evidence type="ECO:0000313" key="1">
    <source>
        <dbReference type="EMBL" id="MFD1586941.1"/>
    </source>
</evidence>
<evidence type="ECO:0000313" key="2">
    <source>
        <dbReference type="Proteomes" id="UP001597119"/>
    </source>
</evidence>
<accession>A0ABD6CA66</accession>
<gene>
    <name evidence="1" type="ORF">ACFR9U_08095</name>
</gene>
<proteinExistence type="predicted"/>
<reference evidence="1 2" key="1">
    <citation type="journal article" date="2019" name="Int. J. Syst. Evol. Microbiol.">
        <title>The Global Catalogue of Microorganisms (GCM) 10K type strain sequencing project: providing services to taxonomists for standard genome sequencing and annotation.</title>
        <authorList>
            <consortium name="The Broad Institute Genomics Platform"/>
            <consortium name="The Broad Institute Genome Sequencing Center for Infectious Disease"/>
            <person name="Wu L."/>
            <person name="Ma J."/>
        </authorList>
    </citation>
    <scope>NUCLEOTIDE SEQUENCE [LARGE SCALE GENOMIC DNA]</scope>
    <source>
        <strain evidence="1 2">CGMCC 1.12125</strain>
    </source>
</reference>
<dbReference type="Proteomes" id="UP001597119">
    <property type="component" value="Unassembled WGS sequence"/>
</dbReference>
<dbReference type="InterPro" id="IPR055708">
    <property type="entry name" value="DUF7284"/>
</dbReference>